<comment type="caution">
    <text evidence="3">The sequence shown here is derived from an EMBL/GenBank/DDBJ whole genome shotgun (WGS) entry which is preliminary data.</text>
</comment>
<feature type="signal peptide" evidence="1">
    <location>
        <begin position="1"/>
        <end position="19"/>
    </location>
</feature>
<evidence type="ECO:0000313" key="4">
    <source>
        <dbReference type="Proteomes" id="UP000012317"/>
    </source>
</evidence>
<dbReference type="AlphaFoldDB" id="N1WI12"/>
<name>N1WI12_9FLAO</name>
<reference evidence="3 4" key="1">
    <citation type="journal article" date="2014" name="Genome Biol. Evol.">
        <title>Extensive gene acquisition in the extremely psychrophilic bacterial species Psychroflexus torquis and the link to sea-ice ecosystem specialism.</title>
        <authorList>
            <person name="Feng S."/>
            <person name="Powell S.M."/>
            <person name="Wilson R."/>
            <person name="Bowman J.P."/>
        </authorList>
    </citation>
    <scope>NUCLEOTIDE SEQUENCE [LARGE SCALE GENOMIC DNA]</scope>
    <source>
        <strain evidence="3 4">ACAM 44</strain>
    </source>
</reference>
<gene>
    <name evidence="3" type="ORF">pgond44_14503</name>
</gene>
<dbReference type="SUPFAM" id="SSF74653">
    <property type="entry name" value="TolA/TonB C-terminal domain"/>
    <property type="match status" value="1"/>
</dbReference>
<sequence length="293" mass="33384">MKLKFLLATTLIFSFLTNAQKLNDENLMGEWKAINVNISNSDEVPQKEALKMVEDAFLNSKFNFKGNKVFRIKFGKLADERMKELFFLDNQNWIIKDNQILIGTENDGFSSMHITVQEVEGKTYFILPMIRLEMKKLIDDKPSKPKIIESKSEKTKNDDYSKAKIITKEIDEFKLIKFNEVENPPLAPDCKSKWDIEKRKKCTNKYIQMHVVRNFNIGLAADIGLTGKVKIMIEFVIDTNGKAININATGGPGIMNQNAIEVIGLLPDLKPGTKDGTPINVLYKMPLMFQVAD</sequence>
<dbReference type="GO" id="GO:0055085">
    <property type="term" value="P:transmembrane transport"/>
    <property type="evidence" value="ECO:0007669"/>
    <property type="project" value="InterPro"/>
</dbReference>
<organism evidence="3 4">
    <name type="scientific">Psychroflexus gondwanensis ACAM 44</name>
    <dbReference type="NCBI Taxonomy" id="1189619"/>
    <lineage>
        <taxon>Bacteria</taxon>
        <taxon>Pseudomonadati</taxon>
        <taxon>Bacteroidota</taxon>
        <taxon>Flavobacteriia</taxon>
        <taxon>Flavobacteriales</taxon>
        <taxon>Flavobacteriaceae</taxon>
        <taxon>Psychroflexus</taxon>
    </lineage>
</organism>
<feature type="chain" id="PRO_5004113789" evidence="1">
    <location>
        <begin position="20"/>
        <end position="293"/>
    </location>
</feature>
<evidence type="ECO:0000256" key="1">
    <source>
        <dbReference type="SAM" id="SignalP"/>
    </source>
</evidence>
<dbReference type="eggNOG" id="COG4219">
    <property type="taxonomic scope" value="Bacteria"/>
</dbReference>
<dbReference type="STRING" id="1189619.pgond44_14503"/>
<accession>N1WI12</accession>
<dbReference type="RefSeq" id="WP_003445184.1">
    <property type="nucleotide sequence ID" value="NZ_APLF01000027.1"/>
</dbReference>
<dbReference type="Pfam" id="PF03544">
    <property type="entry name" value="TonB_C"/>
    <property type="match status" value="1"/>
</dbReference>
<keyword evidence="4" id="KW-1185">Reference proteome</keyword>
<keyword evidence="1" id="KW-0732">Signal</keyword>
<evidence type="ECO:0000259" key="2">
    <source>
        <dbReference type="Pfam" id="PF03544"/>
    </source>
</evidence>
<protein>
    <submittedName>
        <fullName evidence="3">Gram-negative bacterial tonB protein</fullName>
    </submittedName>
</protein>
<feature type="domain" description="TonB C-terminal" evidence="2">
    <location>
        <begin position="220"/>
        <end position="290"/>
    </location>
</feature>
<dbReference type="EMBL" id="APLF01000027">
    <property type="protein sequence ID" value="EMY79911.1"/>
    <property type="molecule type" value="Genomic_DNA"/>
</dbReference>
<proteinExistence type="predicted"/>
<dbReference type="Gene3D" id="3.30.1150.10">
    <property type="match status" value="1"/>
</dbReference>
<dbReference type="Proteomes" id="UP000012317">
    <property type="component" value="Unassembled WGS sequence"/>
</dbReference>
<evidence type="ECO:0000313" key="3">
    <source>
        <dbReference type="EMBL" id="EMY79911.1"/>
    </source>
</evidence>
<dbReference type="InterPro" id="IPR037682">
    <property type="entry name" value="TonB_C"/>
</dbReference>